<dbReference type="GO" id="GO:0008886">
    <property type="term" value="F:glyceraldehyde-3-phosphate dehydrogenase (NADP+) (non-phosphorylating) activity"/>
    <property type="evidence" value="ECO:0007669"/>
    <property type="project" value="UniProtKB-EC"/>
</dbReference>
<dbReference type="InterPro" id="IPR016162">
    <property type="entry name" value="Ald_DH_N"/>
</dbReference>
<dbReference type="SUPFAM" id="SSF53720">
    <property type="entry name" value="ALDH-like"/>
    <property type="match status" value="1"/>
</dbReference>
<dbReference type="EMBL" id="HBIJ01011429">
    <property type="protein sequence ID" value="CAE0367072.1"/>
    <property type="molecule type" value="Transcribed_RNA"/>
</dbReference>
<accession>A0A7S3JW93</accession>
<dbReference type="Gene3D" id="3.40.309.10">
    <property type="entry name" value="Aldehyde Dehydrogenase, Chain A, domain 2"/>
    <property type="match status" value="1"/>
</dbReference>
<dbReference type="InterPro" id="IPR016163">
    <property type="entry name" value="Ald_DH_C"/>
</dbReference>
<dbReference type="Pfam" id="PF00171">
    <property type="entry name" value="Aldedh"/>
    <property type="match status" value="1"/>
</dbReference>
<evidence type="ECO:0000256" key="2">
    <source>
        <dbReference type="ARBA" id="ARBA00023002"/>
    </source>
</evidence>
<dbReference type="PANTHER" id="PTHR42991">
    <property type="entry name" value="ALDEHYDE DEHYDROGENASE"/>
    <property type="match status" value="1"/>
</dbReference>
<dbReference type="GO" id="GO:0008911">
    <property type="term" value="F:lactaldehyde dehydrogenase (NAD+) activity"/>
    <property type="evidence" value="ECO:0007669"/>
    <property type="project" value="TreeGrafter"/>
</dbReference>
<evidence type="ECO:0000256" key="4">
    <source>
        <dbReference type="ARBA" id="ARBA00040853"/>
    </source>
</evidence>
<evidence type="ECO:0000259" key="9">
    <source>
        <dbReference type="Pfam" id="PF00171"/>
    </source>
</evidence>
<dbReference type="EC" id="1.2.1.9" evidence="3"/>
<comment type="similarity">
    <text evidence="1">Belongs to the aldehyde dehydrogenase family.</text>
</comment>
<dbReference type="InterPro" id="IPR051020">
    <property type="entry name" value="ALDH-related_metabolic_enz"/>
</dbReference>
<sequence length="538" mass="58934">MSTGFVEDETLQASVSIDDEFYKKRPFVDGSFTFINGVKKPYTKVTCVTSPIRGPDGERIQIGTEAHMTCEEATVAVDAAHKAFAGGLGVWPSMSLRDRIITVEKYLDEVLKVRDEIISVLQWEICKNTNDATNEFDRTIKFVRDVIELIRSKGPTSIMQPSFEEWTTISGVTGKVRRGPYGIILCVAPFNYPLNEMYAMLIPALIMGNTIVLKIPSIGGLAHLLTADAFALAFPPGVINFISGSGRETMPCIMRTGKIDMLGFIGGKKGCDSLIRDHLEPHRLKVFSQLEGNNMAIILPSANLDVAVQQIISGTTSYNGQRCTAIKIVAVHTQIADDFVQKYKQALEKLKIGLPFDAANSITPLPDENKPNYLAALIHDAKAKGATIVSGGTKHFTLIKPTALYPVPFEARLFSEEQFGPLIPISKFDSIHPILSILANSWNGQQLAIFCSGQDKDALTLLDKTQSIFGRININSAPSRGPDQFPFSARRSSAMGTMSVSHAIEAFSLEVIVAYKDNPENKVVADYLDSNSAFFTDP</sequence>
<gene>
    <name evidence="10" type="ORF">ALAG00032_LOCUS7820</name>
</gene>
<dbReference type="Gene3D" id="3.40.605.10">
    <property type="entry name" value="Aldehyde Dehydrogenase, Chain A, domain 1"/>
    <property type="match status" value="1"/>
</dbReference>
<dbReference type="InterPro" id="IPR016161">
    <property type="entry name" value="Ald_DH/histidinol_DH"/>
</dbReference>
<evidence type="ECO:0000256" key="3">
    <source>
        <dbReference type="ARBA" id="ARBA00038980"/>
    </source>
</evidence>
<evidence type="ECO:0000313" key="10">
    <source>
        <dbReference type="EMBL" id="CAE0367072.1"/>
    </source>
</evidence>
<feature type="domain" description="Aldehyde dehydrogenase" evidence="9">
    <location>
        <begin position="61"/>
        <end position="508"/>
    </location>
</feature>
<proteinExistence type="inferred from homology"/>
<keyword evidence="2" id="KW-0560">Oxidoreductase</keyword>
<evidence type="ECO:0000256" key="7">
    <source>
        <dbReference type="ARBA" id="ARBA00043052"/>
    </source>
</evidence>
<dbReference type="AlphaFoldDB" id="A0A7S3JW93"/>
<evidence type="ECO:0000256" key="8">
    <source>
        <dbReference type="ARBA" id="ARBA00049186"/>
    </source>
</evidence>
<organism evidence="10">
    <name type="scientific">Aureoumbra lagunensis</name>
    <dbReference type="NCBI Taxonomy" id="44058"/>
    <lineage>
        <taxon>Eukaryota</taxon>
        <taxon>Sar</taxon>
        <taxon>Stramenopiles</taxon>
        <taxon>Ochrophyta</taxon>
        <taxon>Pelagophyceae</taxon>
        <taxon>Pelagomonadales</taxon>
        <taxon>Aureoumbra</taxon>
    </lineage>
</organism>
<dbReference type="InterPro" id="IPR015590">
    <property type="entry name" value="Aldehyde_DH_dom"/>
</dbReference>
<reference evidence="10" key="1">
    <citation type="submission" date="2021-01" db="EMBL/GenBank/DDBJ databases">
        <authorList>
            <person name="Corre E."/>
            <person name="Pelletier E."/>
            <person name="Niang G."/>
            <person name="Scheremetjew M."/>
            <person name="Finn R."/>
            <person name="Kale V."/>
            <person name="Holt S."/>
            <person name="Cochrane G."/>
            <person name="Meng A."/>
            <person name="Brown T."/>
            <person name="Cohen L."/>
        </authorList>
    </citation>
    <scope>NUCLEOTIDE SEQUENCE</scope>
    <source>
        <strain evidence="10">CCMP1510</strain>
    </source>
</reference>
<evidence type="ECO:0000256" key="5">
    <source>
        <dbReference type="ARBA" id="ARBA00042470"/>
    </source>
</evidence>
<dbReference type="PANTHER" id="PTHR42991:SF1">
    <property type="entry name" value="ALDEHYDE DEHYDROGENASE"/>
    <property type="match status" value="1"/>
</dbReference>
<protein>
    <recommendedName>
        <fullName evidence="4">NADP-dependent glyceraldehyde-3-phosphate dehydrogenase</fullName>
        <ecNumber evidence="3">1.2.1.9</ecNumber>
    </recommendedName>
    <alternativeName>
        <fullName evidence="5">Glyceraldehyde-3-phosphate dehydrogenase [NADP(+)]</fullName>
    </alternativeName>
    <alternativeName>
        <fullName evidence="6">Non-phosphorylating glyceraldehyde 3-phosphate dehydrogenase</fullName>
    </alternativeName>
    <alternativeName>
        <fullName evidence="7">Triosephosphate dehydrogenase</fullName>
    </alternativeName>
</protein>
<comment type="catalytic activity">
    <reaction evidence="8">
        <text>D-glyceraldehyde 3-phosphate + NADP(+) + H2O = (2R)-3-phosphoglycerate + NADPH + 2 H(+)</text>
        <dbReference type="Rhea" id="RHEA:14669"/>
        <dbReference type="ChEBI" id="CHEBI:15377"/>
        <dbReference type="ChEBI" id="CHEBI:15378"/>
        <dbReference type="ChEBI" id="CHEBI:57783"/>
        <dbReference type="ChEBI" id="CHEBI:58272"/>
        <dbReference type="ChEBI" id="CHEBI:58349"/>
        <dbReference type="ChEBI" id="CHEBI:59776"/>
        <dbReference type="EC" id="1.2.1.9"/>
    </reaction>
</comment>
<evidence type="ECO:0000256" key="1">
    <source>
        <dbReference type="ARBA" id="ARBA00009986"/>
    </source>
</evidence>
<evidence type="ECO:0000256" key="6">
    <source>
        <dbReference type="ARBA" id="ARBA00042646"/>
    </source>
</evidence>
<name>A0A7S3JW93_9STRA</name>